<organism evidence="12 13">
    <name type="scientific">Alkalicoccobacillus plakortidis</name>
    <dbReference type="NCBI Taxonomy" id="444060"/>
    <lineage>
        <taxon>Bacteria</taxon>
        <taxon>Bacillati</taxon>
        <taxon>Bacillota</taxon>
        <taxon>Bacilli</taxon>
        <taxon>Bacillales</taxon>
        <taxon>Bacillaceae</taxon>
        <taxon>Alkalicoccobacillus</taxon>
    </lineage>
</organism>
<dbReference type="InterPro" id="IPR000417">
    <property type="entry name" value="Hyethyz_kinase"/>
</dbReference>
<evidence type="ECO:0000256" key="8">
    <source>
        <dbReference type="ARBA" id="ARBA00022840"/>
    </source>
</evidence>
<dbReference type="EC" id="2.7.1.50" evidence="11"/>
<evidence type="ECO:0000256" key="6">
    <source>
        <dbReference type="ARBA" id="ARBA00022741"/>
    </source>
</evidence>
<dbReference type="PIRSF" id="PIRSF000513">
    <property type="entry name" value="Thz_kinase"/>
    <property type="match status" value="1"/>
</dbReference>
<evidence type="ECO:0000313" key="12">
    <source>
        <dbReference type="EMBL" id="MCM2675438.1"/>
    </source>
</evidence>
<keyword evidence="5 11" id="KW-0479">Metal-binding</keyword>
<keyword evidence="7 11" id="KW-0418">Kinase</keyword>
<keyword evidence="10 11" id="KW-0784">Thiamine biosynthesis</keyword>
<dbReference type="Proteomes" id="UP001203665">
    <property type="component" value="Unassembled WGS sequence"/>
</dbReference>
<protein>
    <recommendedName>
        <fullName evidence="11">Hydroxyethylthiazole kinase</fullName>
        <ecNumber evidence="11">2.7.1.50</ecNumber>
    </recommendedName>
    <alternativeName>
        <fullName evidence="11">4-methyl-5-beta-hydroxyethylthiazole kinase</fullName>
        <shortName evidence="11">TH kinase</shortName>
        <shortName evidence="11">Thz kinase</shortName>
    </alternativeName>
</protein>
<evidence type="ECO:0000256" key="2">
    <source>
        <dbReference type="ARBA" id="ARBA00001946"/>
    </source>
</evidence>
<dbReference type="Pfam" id="PF02110">
    <property type="entry name" value="HK"/>
    <property type="match status" value="1"/>
</dbReference>
<keyword evidence="9 11" id="KW-0460">Magnesium</keyword>
<dbReference type="Gene3D" id="3.40.1190.20">
    <property type="match status" value="1"/>
</dbReference>
<proteinExistence type="inferred from homology"/>
<dbReference type="SUPFAM" id="SSF53613">
    <property type="entry name" value="Ribokinase-like"/>
    <property type="match status" value="1"/>
</dbReference>
<feature type="binding site" evidence="11">
    <location>
        <position position="185"/>
    </location>
    <ligand>
        <name>substrate</name>
    </ligand>
</feature>
<keyword evidence="8 11" id="KW-0067">ATP-binding</keyword>
<feature type="binding site" evidence="11">
    <location>
        <position position="158"/>
    </location>
    <ligand>
        <name>ATP</name>
        <dbReference type="ChEBI" id="CHEBI:30616"/>
    </ligand>
</feature>
<comment type="catalytic activity">
    <reaction evidence="1 11">
        <text>5-(2-hydroxyethyl)-4-methylthiazole + ATP = 4-methyl-5-(2-phosphooxyethyl)-thiazole + ADP + H(+)</text>
        <dbReference type="Rhea" id="RHEA:24212"/>
        <dbReference type="ChEBI" id="CHEBI:15378"/>
        <dbReference type="ChEBI" id="CHEBI:17957"/>
        <dbReference type="ChEBI" id="CHEBI:30616"/>
        <dbReference type="ChEBI" id="CHEBI:58296"/>
        <dbReference type="ChEBI" id="CHEBI:456216"/>
        <dbReference type="EC" id="2.7.1.50"/>
    </reaction>
</comment>
<dbReference type="HAMAP" id="MF_00228">
    <property type="entry name" value="Thz_kinase"/>
    <property type="match status" value="1"/>
</dbReference>
<dbReference type="RefSeq" id="WP_251606122.1">
    <property type="nucleotide sequence ID" value="NZ_JAMQJY010000001.1"/>
</dbReference>
<accession>A0ABT0XHP8</accession>
<dbReference type="GO" id="GO:0004417">
    <property type="term" value="F:hydroxyethylthiazole kinase activity"/>
    <property type="evidence" value="ECO:0007669"/>
    <property type="project" value="UniProtKB-EC"/>
</dbReference>
<keyword evidence="13" id="KW-1185">Reference proteome</keyword>
<keyword evidence="4 11" id="KW-0808">Transferase</keyword>
<dbReference type="EMBL" id="JAMQJY010000001">
    <property type="protein sequence ID" value="MCM2675438.1"/>
    <property type="molecule type" value="Genomic_DNA"/>
</dbReference>
<evidence type="ECO:0000256" key="3">
    <source>
        <dbReference type="ARBA" id="ARBA00004868"/>
    </source>
</evidence>
<evidence type="ECO:0000256" key="11">
    <source>
        <dbReference type="HAMAP-Rule" id="MF_00228"/>
    </source>
</evidence>
<comment type="caution">
    <text evidence="12">The sequence shown here is derived from an EMBL/GenBank/DDBJ whole genome shotgun (WGS) entry which is preliminary data.</text>
</comment>
<comment type="cofactor">
    <cofactor evidence="2 11">
        <name>Mg(2+)</name>
        <dbReference type="ChEBI" id="CHEBI:18420"/>
    </cofactor>
</comment>
<evidence type="ECO:0000256" key="10">
    <source>
        <dbReference type="ARBA" id="ARBA00022977"/>
    </source>
</evidence>
<comment type="pathway">
    <text evidence="3 11">Cofactor biosynthesis; thiamine diphosphate biosynthesis; 4-methyl-5-(2-phosphoethyl)-thiazole from 5-(2-hydroxyethyl)-4-methylthiazole: step 1/1.</text>
</comment>
<evidence type="ECO:0000256" key="5">
    <source>
        <dbReference type="ARBA" id="ARBA00022723"/>
    </source>
</evidence>
<evidence type="ECO:0000313" key="13">
    <source>
        <dbReference type="Proteomes" id="UP001203665"/>
    </source>
</evidence>
<dbReference type="NCBIfam" id="NF006830">
    <property type="entry name" value="PRK09355.1"/>
    <property type="match status" value="1"/>
</dbReference>
<dbReference type="InterPro" id="IPR029056">
    <property type="entry name" value="Ribokinase-like"/>
</dbReference>
<dbReference type="PRINTS" id="PR01099">
    <property type="entry name" value="HYETHTZKNASE"/>
</dbReference>
<gene>
    <name evidence="11 12" type="primary">thiM</name>
    <name evidence="12" type="ORF">NDM98_08020</name>
</gene>
<comment type="function">
    <text evidence="11">Catalyzes the phosphorylation of the hydroxyl group of 4-methyl-5-beta-hydroxyethylthiazole (THZ).</text>
</comment>
<dbReference type="NCBIfam" id="TIGR00694">
    <property type="entry name" value="thiM"/>
    <property type="match status" value="1"/>
</dbReference>
<evidence type="ECO:0000256" key="4">
    <source>
        <dbReference type="ARBA" id="ARBA00022679"/>
    </source>
</evidence>
<evidence type="ECO:0000256" key="1">
    <source>
        <dbReference type="ARBA" id="ARBA00001771"/>
    </source>
</evidence>
<evidence type="ECO:0000256" key="7">
    <source>
        <dbReference type="ARBA" id="ARBA00022777"/>
    </source>
</evidence>
<dbReference type="CDD" id="cd01170">
    <property type="entry name" value="THZ_kinase"/>
    <property type="match status" value="1"/>
</dbReference>
<name>A0ABT0XHP8_9BACI</name>
<feature type="binding site" evidence="11">
    <location>
        <position position="37"/>
    </location>
    <ligand>
        <name>substrate</name>
    </ligand>
</feature>
<comment type="similarity">
    <text evidence="11">Belongs to the Thz kinase family.</text>
</comment>
<evidence type="ECO:0000256" key="9">
    <source>
        <dbReference type="ARBA" id="ARBA00022842"/>
    </source>
</evidence>
<feature type="binding site" evidence="11">
    <location>
        <position position="113"/>
    </location>
    <ligand>
        <name>ATP</name>
        <dbReference type="ChEBI" id="CHEBI:30616"/>
    </ligand>
</feature>
<reference evidence="12" key="1">
    <citation type="submission" date="2022-06" db="EMBL/GenBank/DDBJ databases">
        <title>Alkalicoccobacillus porphyridii sp. nov., isolated from a marine red alga, Porphyridium purpureum and reclassification of Shouchella plakortidis and Shouchella gibsonii as Alkalicoccobacillus plakortidis comb. nov. and Alkalicoccobacillus gibsonii comb. nov.</title>
        <authorList>
            <person name="Kim K.H."/>
            <person name="Lee J.K."/>
            <person name="Han D.M."/>
            <person name="Baek J.H."/>
            <person name="Jeon C.O."/>
        </authorList>
    </citation>
    <scope>NUCLEOTIDE SEQUENCE</scope>
    <source>
        <strain evidence="12">DSM 19153</strain>
    </source>
</reference>
<keyword evidence="6 11" id="KW-0547">Nucleotide-binding</keyword>
<sequence>MLNQLKEMNPLIHCMTNMVVTTYTANGLLAIGSSPVMAYAKEEVQDMATAAGALLLNIGTPSVELTEAMILAGKAANKAGKPVILDPVGAGATAFRTDICHQILKEVDVSIVRGNAGEMAALVGMSGVVKGVDGSLDGDKQAVAKKVAEQYSCVAVLTGDVDTITDGERLYLVSNGHEWLTKVVGTGCLLGGVVAAFVSTVNKSDYAEAAAYAVSFYGAAAEKAYDKTKNQGYGSFAQDFIDQLGLLTENEAEQLRKVES</sequence>